<feature type="region of interest" description="Disordered" evidence="1">
    <location>
        <begin position="663"/>
        <end position="707"/>
    </location>
</feature>
<name>A0A9W7INA6_HIBTR</name>
<keyword evidence="2" id="KW-0472">Membrane</keyword>
<evidence type="ECO:0000313" key="4">
    <source>
        <dbReference type="Proteomes" id="UP001165190"/>
    </source>
</evidence>
<keyword evidence="4" id="KW-1185">Reference proteome</keyword>
<reference evidence="3" key="1">
    <citation type="submission" date="2023-05" db="EMBL/GenBank/DDBJ databases">
        <title>Genome and transcriptome analyses reveal genes involved in the formation of fine ridges on petal epidermal cells in Hibiscus trionum.</title>
        <authorList>
            <person name="Koshimizu S."/>
            <person name="Masuda S."/>
            <person name="Ishii T."/>
            <person name="Shirasu K."/>
            <person name="Hoshino A."/>
            <person name="Arita M."/>
        </authorList>
    </citation>
    <scope>NUCLEOTIDE SEQUENCE</scope>
    <source>
        <strain evidence="3">Hamamatsu line</strain>
    </source>
</reference>
<feature type="region of interest" description="Disordered" evidence="1">
    <location>
        <begin position="83"/>
        <end position="113"/>
    </location>
</feature>
<dbReference type="Proteomes" id="UP001165190">
    <property type="component" value="Unassembled WGS sequence"/>
</dbReference>
<keyword evidence="2" id="KW-0812">Transmembrane</keyword>
<dbReference type="PANTHER" id="PTHR33870">
    <property type="entry name" value="CARDIOMYOPATHY-ASSOCIATED PROTEIN"/>
    <property type="match status" value="1"/>
</dbReference>
<feature type="compositionally biased region" description="Basic and acidic residues" evidence="1">
    <location>
        <begin position="1261"/>
        <end position="1271"/>
    </location>
</feature>
<feature type="compositionally biased region" description="Polar residues" evidence="1">
    <location>
        <begin position="1246"/>
        <end position="1257"/>
    </location>
</feature>
<organism evidence="3 4">
    <name type="scientific">Hibiscus trionum</name>
    <name type="common">Flower of an hour</name>
    <dbReference type="NCBI Taxonomy" id="183268"/>
    <lineage>
        <taxon>Eukaryota</taxon>
        <taxon>Viridiplantae</taxon>
        <taxon>Streptophyta</taxon>
        <taxon>Embryophyta</taxon>
        <taxon>Tracheophyta</taxon>
        <taxon>Spermatophyta</taxon>
        <taxon>Magnoliopsida</taxon>
        <taxon>eudicotyledons</taxon>
        <taxon>Gunneridae</taxon>
        <taxon>Pentapetalae</taxon>
        <taxon>rosids</taxon>
        <taxon>malvids</taxon>
        <taxon>Malvales</taxon>
        <taxon>Malvaceae</taxon>
        <taxon>Malvoideae</taxon>
        <taxon>Hibiscus</taxon>
    </lineage>
</organism>
<feature type="compositionally biased region" description="Acidic residues" evidence="1">
    <location>
        <begin position="935"/>
        <end position="946"/>
    </location>
</feature>
<feature type="region of interest" description="Disordered" evidence="1">
    <location>
        <begin position="162"/>
        <end position="194"/>
    </location>
</feature>
<feature type="compositionally biased region" description="Basic and acidic residues" evidence="1">
    <location>
        <begin position="1345"/>
        <end position="1366"/>
    </location>
</feature>
<feature type="compositionally biased region" description="Polar residues" evidence="1">
    <location>
        <begin position="1034"/>
        <end position="1054"/>
    </location>
</feature>
<feature type="region of interest" description="Disordered" evidence="1">
    <location>
        <begin position="1115"/>
        <end position="1144"/>
    </location>
</feature>
<dbReference type="OrthoDB" id="1908091at2759"/>
<comment type="caution">
    <text evidence="3">The sequence shown here is derived from an EMBL/GenBank/DDBJ whole genome shotgun (WGS) entry which is preliminary data.</text>
</comment>
<evidence type="ECO:0008006" key="5">
    <source>
        <dbReference type="Google" id="ProtNLM"/>
    </source>
</evidence>
<evidence type="ECO:0000256" key="2">
    <source>
        <dbReference type="SAM" id="Phobius"/>
    </source>
</evidence>
<feature type="region of interest" description="Disordered" evidence="1">
    <location>
        <begin position="1009"/>
        <end position="1066"/>
    </location>
</feature>
<feature type="compositionally biased region" description="Basic and acidic residues" evidence="1">
    <location>
        <begin position="1119"/>
        <end position="1139"/>
    </location>
</feature>
<feature type="transmembrane region" description="Helical" evidence="2">
    <location>
        <begin position="36"/>
        <end position="56"/>
    </location>
</feature>
<accession>A0A9W7INA6</accession>
<dbReference type="PANTHER" id="PTHR33870:SF32">
    <property type="match status" value="1"/>
</dbReference>
<feature type="region of interest" description="Disordered" evidence="1">
    <location>
        <begin position="857"/>
        <end position="898"/>
    </location>
</feature>
<feature type="region of interest" description="Disordered" evidence="1">
    <location>
        <begin position="1246"/>
        <end position="1366"/>
    </location>
</feature>
<feature type="compositionally biased region" description="Polar residues" evidence="1">
    <location>
        <begin position="1009"/>
        <end position="1018"/>
    </location>
</feature>
<evidence type="ECO:0000256" key="1">
    <source>
        <dbReference type="SAM" id="MobiDB-lite"/>
    </source>
</evidence>
<proteinExistence type="predicted"/>
<feature type="compositionally biased region" description="Basic and acidic residues" evidence="1">
    <location>
        <begin position="680"/>
        <end position="698"/>
    </location>
</feature>
<feature type="compositionally biased region" description="Acidic residues" evidence="1">
    <location>
        <begin position="885"/>
        <end position="896"/>
    </location>
</feature>
<feature type="compositionally biased region" description="Polar residues" evidence="1">
    <location>
        <begin position="1276"/>
        <end position="1301"/>
    </location>
</feature>
<keyword evidence="2" id="KW-1133">Transmembrane helix</keyword>
<gene>
    <name evidence="3" type="ORF">HRI_003385500</name>
</gene>
<sequence length="1366" mass="150984">MSINAKGIQLFLWRTIRFSGSCCYGFVRRFPDISGFFIFVLVLYIFSPYVCLYFMYSSPIVVFSAVYIRFYLKTKYPESHRLKKQGSGERLSTDGKLLNTSNGPSLRPQKSVRRNARMEVVEWDGKYREEKDVLFVRSSISDSLSSKTNFLEEGSKLIFDKVGSSSVEHGDGSPQDETGTDRTLGDPNTIFANETSKPCRVLDDTFQGSLRTSPRDGGGELVVKNPDEACEARNKATEHDHKNYMDLGLTELERNKRLQSLIAKRRAKKLFRMAIEKTLMGIHNVPPGQLASVLIAKNNNGGVSSNLDEDELPMHGSAPSLLPKWNSFDLPYDPQEEKPNLTADSFQQEFNLCYSDEKRLVEGKSDKVGHHRLNSSGIENDIDIVELEEPNHNEAINLSEAKKELIIESLNSRTEIEEKMEKPHDLEPGLDSGSEVRMETDSIKNNDSCYSSSSENTELVLDQTIKASRISNDHVQRALKLAIPPKGRATNGLSFDSSPLPSERRRAEFNSFYSRQQCHTPTFSIASDLQVEVSEVGSPPLTTDGTVSSVDGDSVIYDGDVDRDINSESEQLCGGPFNLAREEANRERLRELDDIIEEESVEVASISPSKHDAKKKLNSTSSLSSRIDITENGACHPTYINCEAHQVSSKCRHGDLETSYEVKSTIESGKEVEESQPSKYTEEETRTLTEHNTRDAPKAVRSRGNLKSVPATIVDQDASENNILEQRLHNSISRALNRRLMLEKVSVSSFLSPRSVLPQNVLAGPTPISGVGRRMKRSLSQFVREDIVRSNFAYEQARENLTAYMPYIAHEWVDNSVNQLTRNRSLGTLEMGPRNIIEEGNILVNINNSVGIEKEKAKKLTDNEGESLFSIRPEDTSGSEKSNEQEADMNETETIESDYTRIVGSAKIKETADEGESLLLIRPEDISGAEKSNEQEADMNETETIETDYTSIVESAKERENSAAEVDRICKANDPVVDNATNKEMKNDVLESEGALQILVKLEAVIESSNTAGETSAGSVEYTEDESRRLAESEANSSQSTSAGETNSLNNIKTGQEGDMDASESGEDDLEVIKSILNVDSITNGISIDHDITVKVSKLIESEVKAAKMIKYDTGIDPSKSEKDNAKSDDTETLVREEEPTNSSRKAIKEGNIVTSINNLAVIGIRGPENLNELEADVNKPEAIENDYTSIVETAKERENSAAEVDLICKPNESVADNVTNKEIKNVVLEREGALRILDKLESFMEPSNTTGKTSEGSVEDTEHTSERLAEAEANSGLSTSAGETNSLNNIKNSQEIQNMSHQEDMKDASQSGEGNLDAIDSVPNVDNITHGASIGQDIAVKASKPTESEFKATETDEKDSNAVAT</sequence>
<feature type="region of interest" description="Disordered" evidence="1">
    <location>
        <begin position="915"/>
        <end position="946"/>
    </location>
</feature>
<dbReference type="EMBL" id="BSYR01000030">
    <property type="protein sequence ID" value="GMI97163.1"/>
    <property type="molecule type" value="Genomic_DNA"/>
</dbReference>
<evidence type="ECO:0000313" key="3">
    <source>
        <dbReference type="EMBL" id="GMI97163.1"/>
    </source>
</evidence>
<protein>
    <recommendedName>
        <fullName evidence="5">Cardiomyopathy-associated protein 5</fullName>
    </recommendedName>
</protein>